<gene>
    <name evidence="7" type="ORF">IF129_04335</name>
</gene>
<evidence type="ECO:0000313" key="7">
    <source>
        <dbReference type="EMBL" id="MBD3930794.1"/>
    </source>
</evidence>
<feature type="transmembrane region" description="Helical" evidence="5">
    <location>
        <begin position="468"/>
        <end position="486"/>
    </location>
</feature>
<dbReference type="EMBL" id="JACXYU010000001">
    <property type="protein sequence ID" value="MBD3930794.1"/>
    <property type="molecule type" value="Genomic_DNA"/>
</dbReference>
<evidence type="ECO:0000256" key="2">
    <source>
        <dbReference type="ARBA" id="ARBA00022692"/>
    </source>
</evidence>
<dbReference type="AlphaFoldDB" id="A0A927IBQ2"/>
<dbReference type="Pfam" id="PF13515">
    <property type="entry name" value="FUSC_2"/>
    <property type="match status" value="1"/>
</dbReference>
<keyword evidence="2 5" id="KW-0812">Transmembrane</keyword>
<dbReference type="Proteomes" id="UP000632289">
    <property type="component" value="Unassembled WGS sequence"/>
</dbReference>
<feature type="transmembrane region" description="Helical" evidence="5">
    <location>
        <begin position="498"/>
        <end position="518"/>
    </location>
</feature>
<protein>
    <submittedName>
        <fullName evidence="7">FUSC family protein</fullName>
    </submittedName>
</protein>
<evidence type="ECO:0000256" key="1">
    <source>
        <dbReference type="ARBA" id="ARBA00004141"/>
    </source>
</evidence>
<dbReference type="RefSeq" id="WP_191208028.1">
    <property type="nucleotide sequence ID" value="NZ_BAABKL010000039.1"/>
</dbReference>
<proteinExistence type="predicted"/>
<evidence type="ECO:0000259" key="6">
    <source>
        <dbReference type="Pfam" id="PF13515"/>
    </source>
</evidence>
<dbReference type="InterPro" id="IPR049453">
    <property type="entry name" value="Memb_transporter_dom"/>
</dbReference>
<keyword evidence="3 5" id="KW-1133">Transmembrane helix</keyword>
<evidence type="ECO:0000256" key="4">
    <source>
        <dbReference type="ARBA" id="ARBA00023136"/>
    </source>
</evidence>
<feature type="transmembrane region" description="Helical" evidence="5">
    <location>
        <begin position="129"/>
        <end position="148"/>
    </location>
</feature>
<comment type="caution">
    <text evidence="7">The sequence shown here is derived from an EMBL/GenBank/DDBJ whole genome shotgun (WGS) entry which is preliminary data.</text>
</comment>
<evidence type="ECO:0000313" key="8">
    <source>
        <dbReference type="Proteomes" id="UP000632289"/>
    </source>
</evidence>
<evidence type="ECO:0000256" key="5">
    <source>
        <dbReference type="SAM" id="Phobius"/>
    </source>
</evidence>
<feature type="domain" description="Integral membrane bound transporter" evidence="6">
    <location>
        <begin position="387"/>
        <end position="510"/>
    </location>
</feature>
<comment type="subcellular location">
    <subcellularLocation>
        <location evidence="1">Membrane</location>
        <topology evidence="1">Multi-pass membrane protein</topology>
    </subcellularLocation>
</comment>
<accession>A0A927IBQ2</accession>
<evidence type="ECO:0000256" key="3">
    <source>
        <dbReference type="ARBA" id="ARBA00022989"/>
    </source>
</evidence>
<feature type="transmembrane region" description="Helical" evidence="5">
    <location>
        <begin position="40"/>
        <end position="69"/>
    </location>
</feature>
<feature type="transmembrane region" description="Helical" evidence="5">
    <location>
        <begin position="154"/>
        <end position="174"/>
    </location>
</feature>
<keyword evidence="8" id="KW-1185">Reference proteome</keyword>
<name>A0A927IBQ2_9ACTN</name>
<organism evidence="7 8">
    <name type="scientific">Streptomyces chumphonensis</name>
    <dbReference type="NCBI Taxonomy" id="1214925"/>
    <lineage>
        <taxon>Bacteria</taxon>
        <taxon>Bacillati</taxon>
        <taxon>Actinomycetota</taxon>
        <taxon>Actinomycetes</taxon>
        <taxon>Kitasatosporales</taxon>
        <taxon>Streptomycetaceae</taxon>
        <taxon>Streptomyces</taxon>
    </lineage>
</organism>
<sequence length="694" mass="73383">MGGRATARWAAALKVTARSGLRIERAAVTPLLALRGTCGVAVILALTLWLGSPALAVSSAFGAFASGIATFQRSWRPRPELALAAAAGLSVSAFLGYVLADTPWAFALMLGLWSFGAGMTWAAGAVSGVVSAFTVAMMLVVVTLPASVPEAAQHAAIIALGGVVQAALIVALPIRRWGERREALADALVSVAVYARRLRADPTAPFEPEALMQARRAAAVTPRQARHRPRQLQGYRLLADRFRPVLASLADPVVGGVPEGPPRERVRELLDAAATVLDAVARSIRRVEPVRLPGDALDVLRVPADGPVLPPGPARRAALRLIALSEELVEAAQEPVEVTGPGHRPYLRRPGVPGQLPVLLRALRRELRASSPVFRHAVRLTAVVPVGYAVGEVLPSRHGYWVGLTVVMILRPDFSGTVARGAARLVGTVTGVAIAGAVIAVTGPGTYLAAAYAVGSVFLLYALMRTGYMVISLCIGAYVVFLLGVAGEGWAQTVPERILLTLLGGVLALLSYVVFPAWETPRLRERLADWLTAVTAYAAAVQEGFGGPAGRRPRQVREALLDTRAALLEWDQAVARADSEPVRHRGLPRRRAADAQQALATVGRAAMLAEAHLPPAQAARDPGAAAFARALRDAARRAEAAIRAGEATDWTPVRDALAAWQRHPLHPDGVALRAAELTAEALEELADAVRPGRR</sequence>
<keyword evidence="4 5" id="KW-0472">Membrane</keyword>
<dbReference type="GO" id="GO:0016020">
    <property type="term" value="C:membrane"/>
    <property type="evidence" value="ECO:0007669"/>
    <property type="project" value="UniProtKB-SubCell"/>
</dbReference>
<reference evidence="7" key="1">
    <citation type="submission" date="2020-09" db="EMBL/GenBank/DDBJ databases">
        <title>Secondary metabolite and genome analysis of marine Streptomyces chumphonensis KK1-2T.</title>
        <authorList>
            <person name="Phongsopitanun W."/>
            <person name="Kanchanasin P."/>
            <person name="Pittayakhajonwut P."/>
            <person name="Suwanborirux K."/>
            <person name="Tanasupawat S."/>
        </authorList>
    </citation>
    <scope>NUCLEOTIDE SEQUENCE</scope>
    <source>
        <strain evidence="7">KK1-2</strain>
    </source>
</reference>
<feature type="transmembrane region" description="Helical" evidence="5">
    <location>
        <begin position="104"/>
        <end position="122"/>
    </location>
</feature>